<comment type="caution">
    <text evidence="3">The sequence shown here is derived from an EMBL/GenBank/DDBJ whole genome shotgun (WGS) entry which is preliminary data.</text>
</comment>
<feature type="non-terminal residue" evidence="3">
    <location>
        <position position="290"/>
    </location>
</feature>
<sequence>DTDGGSPVTGTVSDNAGKFALDELSWGRYQILISFIGYETDSSRIVEIGERARQVNMGTVELGISKVALQEVEIRAMAQTASTKIDRKVYRAADFETAKGGTATDVLNKLPSVSVSPDGIVSVRGTSDFMVYLNGKATLMDPSMLLSQLSGDAIESIEVINVPTAKYDAQGKGGIININTRTKGQEGLSVSTNILMGGAPWGNFTTPYDEYNQNDNRYGGSLNLMYVKERLSLYGSLYYNHRNVNGRRTGDARLLQEDASYYHMVASGERPEWFENYSVSAGFDFETEGG</sequence>
<dbReference type="PANTHER" id="PTHR30069:SF29">
    <property type="entry name" value="HEMOGLOBIN AND HEMOGLOBIN-HAPTOGLOBIN-BINDING PROTEIN 1-RELATED"/>
    <property type="match status" value="1"/>
</dbReference>
<dbReference type="SUPFAM" id="SSF49464">
    <property type="entry name" value="Carboxypeptidase regulatory domain-like"/>
    <property type="match status" value="1"/>
</dbReference>
<evidence type="ECO:0000313" key="3">
    <source>
        <dbReference type="EMBL" id="GAH00655.1"/>
    </source>
</evidence>
<feature type="non-terminal residue" evidence="3">
    <location>
        <position position="1"/>
    </location>
</feature>
<dbReference type="Pfam" id="PF07715">
    <property type="entry name" value="Plug"/>
    <property type="match status" value="1"/>
</dbReference>
<dbReference type="PANTHER" id="PTHR30069">
    <property type="entry name" value="TONB-DEPENDENT OUTER MEMBRANE RECEPTOR"/>
    <property type="match status" value="1"/>
</dbReference>
<organism evidence="3">
    <name type="scientific">marine sediment metagenome</name>
    <dbReference type="NCBI Taxonomy" id="412755"/>
    <lineage>
        <taxon>unclassified sequences</taxon>
        <taxon>metagenomes</taxon>
        <taxon>ecological metagenomes</taxon>
    </lineage>
</organism>
<dbReference type="InterPro" id="IPR008969">
    <property type="entry name" value="CarboxyPept-like_regulatory"/>
</dbReference>
<protein>
    <recommendedName>
        <fullName evidence="2">TonB-dependent receptor plug domain-containing protein</fullName>
    </recommendedName>
</protein>
<dbReference type="SUPFAM" id="SSF56935">
    <property type="entry name" value="Porins"/>
    <property type="match status" value="1"/>
</dbReference>
<proteinExistence type="predicted"/>
<evidence type="ECO:0000259" key="2">
    <source>
        <dbReference type="Pfam" id="PF07715"/>
    </source>
</evidence>
<dbReference type="GO" id="GO:0009279">
    <property type="term" value="C:cell outer membrane"/>
    <property type="evidence" value="ECO:0007669"/>
    <property type="project" value="TreeGrafter"/>
</dbReference>
<dbReference type="GO" id="GO:0044718">
    <property type="term" value="P:siderophore transmembrane transport"/>
    <property type="evidence" value="ECO:0007669"/>
    <property type="project" value="TreeGrafter"/>
</dbReference>
<accession>X1CX57</accession>
<evidence type="ECO:0000256" key="1">
    <source>
        <dbReference type="ARBA" id="ARBA00022729"/>
    </source>
</evidence>
<dbReference type="InterPro" id="IPR012910">
    <property type="entry name" value="Plug_dom"/>
</dbReference>
<reference evidence="3" key="1">
    <citation type="journal article" date="2014" name="Front. Microbiol.">
        <title>High frequency of phylogenetically diverse reductive dehalogenase-homologous genes in deep subseafloor sedimentary metagenomes.</title>
        <authorList>
            <person name="Kawai M."/>
            <person name="Futagami T."/>
            <person name="Toyoda A."/>
            <person name="Takaki Y."/>
            <person name="Nishi S."/>
            <person name="Hori S."/>
            <person name="Arai W."/>
            <person name="Tsubouchi T."/>
            <person name="Morono Y."/>
            <person name="Uchiyama I."/>
            <person name="Ito T."/>
            <person name="Fujiyama A."/>
            <person name="Inagaki F."/>
            <person name="Takami H."/>
        </authorList>
    </citation>
    <scope>NUCLEOTIDE SEQUENCE</scope>
    <source>
        <strain evidence="3">Expedition CK06-06</strain>
    </source>
</reference>
<dbReference type="AlphaFoldDB" id="X1CX57"/>
<dbReference type="Gene3D" id="2.170.130.10">
    <property type="entry name" value="TonB-dependent receptor, plug domain"/>
    <property type="match status" value="1"/>
</dbReference>
<dbReference type="GO" id="GO:0015344">
    <property type="term" value="F:siderophore uptake transmembrane transporter activity"/>
    <property type="evidence" value="ECO:0007669"/>
    <property type="project" value="TreeGrafter"/>
</dbReference>
<dbReference type="InterPro" id="IPR037066">
    <property type="entry name" value="Plug_dom_sf"/>
</dbReference>
<gene>
    <name evidence="3" type="ORF">S01H4_39596</name>
</gene>
<feature type="domain" description="TonB-dependent receptor plug" evidence="2">
    <location>
        <begin position="83"/>
        <end position="175"/>
    </location>
</feature>
<name>X1CX57_9ZZZZ</name>
<dbReference type="EMBL" id="BART01021471">
    <property type="protein sequence ID" value="GAH00655.1"/>
    <property type="molecule type" value="Genomic_DNA"/>
</dbReference>
<dbReference type="InterPro" id="IPR039426">
    <property type="entry name" value="TonB-dep_rcpt-like"/>
</dbReference>
<keyword evidence="1" id="KW-0732">Signal</keyword>